<dbReference type="Proteomes" id="UP000799118">
    <property type="component" value="Unassembled WGS sequence"/>
</dbReference>
<keyword evidence="4 10" id="KW-0479">Metal-binding</keyword>
<feature type="domain" description="HMA" evidence="11">
    <location>
        <begin position="140"/>
        <end position="205"/>
    </location>
</feature>
<dbReference type="PANTHER" id="PTHR43520:SF32">
    <property type="entry name" value="COPPER RESISTANCE P-TYPE ATPASE (EUROFUNG)"/>
    <property type="match status" value="1"/>
</dbReference>
<feature type="transmembrane region" description="Helical" evidence="10">
    <location>
        <begin position="363"/>
        <end position="383"/>
    </location>
</feature>
<evidence type="ECO:0000313" key="12">
    <source>
        <dbReference type="EMBL" id="KAE9410491.1"/>
    </source>
</evidence>
<dbReference type="InterPro" id="IPR017969">
    <property type="entry name" value="Heavy-metal-associated_CS"/>
</dbReference>
<dbReference type="PROSITE" id="PS01047">
    <property type="entry name" value="HMA_1"/>
    <property type="match status" value="1"/>
</dbReference>
<accession>A0A6A4IIQ1</accession>
<gene>
    <name evidence="12" type="ORF">BT96DRAFT_378389</name>
</gene>
<dbReference type="GO" id="GO:0005507">
    <property type="term" value="F:copper ion binding"/>
    <property type="evidence" value="ECO:0007669"/>
    <property type="project" value="TreeGrafter"/>
</dbReference>
<feature type="transmembrane region" description="Helical" evidence="10">
    <location>
        <begin position="625"/>
        <end position="648"/>
    </location>
</feature>
<evidence type="ECO:0000256" key="6">
    <source>
        <dbReference type="ARBA" id="ARBA00022840"/>
    </source>
</evidence>
<dbReference type="OrthoDB" id="432719at2759"/>
<feature type="transmembrane region" description="Helical" evidence="10">
    <location>
        <begin position="668"/>
        <end position="696"/>
    </location>
</feature>
<reference evidence="12" key="1">
    <citation type="journal article" date="2019" name="Environ. Microbiol.">
        <title>Fungal ecological strategies reflected in gene transcription - a case study of two litter decomposers.</title>
        <authorList>
            <person name="Barbi F."/>
            <person name="Kohler A."/>
            <person name="Barry K."/>
            <person name="Baskaran P."/>
            <person name="Daum C."/>
            <person name="Fauchery L."/>
            <person name="Ihrmark K."/>
            <person name="Kuo A."/>
            <person name="LaButti K."/>
            <person name="Lipzen A."/>
            <person name="Morin E."/>
            <person name="Grigoriev I.V."/>
            <person name="Henrissat B."/>
            <person name="Lindahl B."/>
            <person name="Martin F."/>
        </authorList>
    </citation>
    <scope>NUCLEOTIDE SEQUENCE</scope>
    <source>
        <strain evidence="12">JB14</strain>
    </source>
</reference>
<dbReference type="AlphaFoldDB" id="A0A6A4IIQ1"/>
<dbReference type="GO" id="GO:0005524">
    <property type="term" value="F:ATP binding"/>
    <property type="evidence" value="ECO:0007669"/>
    <property type="project" value="UniProtKB-UniRule"/>
</dbReference>
<comment type="subcellular location">
    <subcellularLocation>
        <location evidence="1">Membrane</location>
        <topology evidence="1">Multi-pass membrane protein</topology>
    </subcellularLocation>
</comment>
<dbReference type="CDD" id="cd02094">
    <property type="entry name" value="P-type_ATPase_Cu-like"/>
    <property type="match status" value="1"/>
</dbReference>
<dbReference type="SUPFAM" id="SSF81653">
    <property type="entry name" value="Calcium ATPase, transduction domain A"/>
    <property type="match status" value="1"/>
</dbReference>
<keyword evidence="3 10" id="KW-0812">Transmembrane</keyword>
<dbReference type="GO" id="GO:0016020">
    <property type="term" value="C:membrane"/>
    <property type="evidence" value="ECO:0007669"/>
    <property type="project" value="UniProtKB-SubCell"/>
</dbReference>
<dbReference type="SFLD" id="SFLDG00002">
    <property type="entry name" value="C1.7:_P-type_atpase_like"/>
    <property type="match status" value="1"/>
</dbReference>
<dbReference type="InterPro" id="IPR008250">
    <property type="entry name" value="ATPase_P-typ_transduc_dom_A_sf"/>
</dbReference>
<dbReference type="PANTHER" id="PTHR43520">
    <property type="entry name" value="ATP7, ISOFORM B"/>
    <property type="match status" value="1"/>
</dbReference>
<dbReference type="InterPro" id="IPR001757">
    <property type="entry name" value="P_typ_ATPase"/>
</dbReference>
<feature type="transmembrane region" description="Helical" evidence="10">
    <location>
        <begin position="317"/>
        <end position="343"/>
    </location>
</feature>
<dbReference type="FunFam" id="3.30.70.100:FF:000001">
    <property type="entry name" value="ATPase copper transporting beta"/>
    <property type="match status" value="1"/>
</dbReference>
<protein>
    <submittedName>
        <fullName evidence="12">Heavy metal translocatin</fullName>
    </submittedName>
</protein>
<evidence type="ECO:0000256" key="2">
    <source>
        <dbReference type="ARBA" id="ARBA00006024"/>
    </source>
</evidence>
<evidence type="ECO:0000256" key="7">
    <source>
        <dbReference type="ARBA" id="ARBA00022967"/>
    </source>
</evidence>
<keyword evidence="9 10" id="KW-0472">Membrane</keyword>
<evidence type="ECO:0000313" key="13">
    <source>
        <dbReference type="Proteomes" id="UP000799118"/>
    </source>
</evidence>
<keyword evidence="6 10" id="KW-0067">ATP-binding</keyword>
<name>A0A6A4IIQ1_9AGAR</name>
<dbReference type="InterPro" id="IPR059000">
    <property type="entry name" value="ATPase_P-type_domA"/>
</dbReference>
<dbReference type="Pfam" id="PF00403">
    <property type="entry name" value="HMA"/>
    <property type="match status" value="1"/>
</dbReference>
<evidence type="ECO:0000256" key="9">
    <source>
        <dbReference type="ARBA" id="ARBA00023136"/>
    </source>
</evidence>
<dbReference type="Gene3D" id="3.40.1110.10">
    <property type="entry name" value="Calcium-transporting ATPase, cytoplasmic domain N"/>
    <property type="match status" value="1"/>
</dbReference>
<dbReference type="EMBL" id="ML769385">
    <property type="protein sequence ID" value="KAE9410491.1"/>
    <property type="molecule type" value="Genomic_DNA"/>
</dbReference>
<dbReference type="GO" id="GO:0043682">
    <property type="term" value="F:P-type divalent copper transporter activity"/>
    <property type="evidence" value="ECO:0007669"/>
    <property type="project" value="TreeGrafter"/>
</dbReference>
<keyword evidence="5 10" id="KW-0547">Nucleotide-binding</keyword>
<dbReference type="SFLD" id="SFLDS00003">
    <property type="entry name" value="Haloacid_Dehalogenase"/>
    <property type="match status" value="1"/>
</dbReference>
<feature type="domain" description="HMA" evidence="11">
    <location>
        <begin position="7"/>
        <end position="73"/>
    </location>
</feature>
<dbReference type="Gene3D" id="3.30.70.100">
    <property type="match status" value="3"/>
</dbReference>
<keyword evidence="13" id="KW-1185">Reference proteome</keyword>
<dbReference type="Gene3D" id="3.40.50.1000">
    <property type="entry name" value="HAD superfamily/HAD-like"/>
    <property type="match status" value="1"/>
</dbReference>
<dbReference type="NCBIfam" id="TIGR01525">
    <property type="entry name" value="ATPase-IB_hvy"/>
    <property type="match status" value="1"/>
</dbReference>
<keyword evidence="8 10" id="KW-1133">Transmembrane helix</keyword>
<dbReference type="InterPro" id="IPR023214">
    <property type="entry name" value="HAD_sf"/>
</dbReference>
<proteinExistence type="inferred from homology"/>
<dbReference type="SUPFAM" id="SSF81665">
    <property type="entry name" value="Calcium ATPase, transmembrane domain M"/>
    <property type="match status" value="1"/>
</dbReference>
<evidence type="ECO:0000259" key="11">
    <source>
        <dbReference type="PROSITE" id="PS50846"/>
    </source>
</evidence>
<evidence type="ECO:0000256" key="8">
    <source>
        <dbReference type="ARBA" id="ARBA00022989"/>
    </source>
</evidence>
<dbReference type="CDD" id="cd00371">
    <property type="entry name" value="HMA"/>
    <property type="match status" value="3"/>
</dbReference>
<organism evidence="12 13">
    <name type="scientific">Gymnopus androsaceus JB14</name>
    <dbReference type="NCBI Taxonomy" id="1447944"/>
    <lineage>
        <taxon>Eukaryota</taxon>
        <taxon>Fungi</taxon>
        <taxon>Dikarya</taxon>
        <taxon>Basidiomycota</taxon>
        <taxon>Agaricomycotina</taxon>
        <taxon>Agaricomycetes</taxon>
        <taxon>Agaricomycetidae</taxon>
        <taxon>Agaricales</taxon>
        <taxon>Marasmiineae</taxon>
        <taxon>Omphalotaceae</taxon>
        <taxon>Gymnopus</taxon>
    </lineage>
</organism>
<evidence type="ECO:0000256" key="3">
    <source>
        <dbReference type="ARBA" id="ARBA00022692"/>
    </source>
</evidence>
<sequence length="1073" mass="115661">MATDNERVTIVHISNLHCSSCVRTIEGTLAELIPPPSTVEISIVLQSVKVQHESELPSAAIRNAILNVGFEIVSNSTSDLSETLNRNRPSLLVGTKSKHFQQCKVCQEEARETEKSDQGLLLPSTPFTSPTLTQDVEGPFKVTLSVEGMTCSACRNTITDAVKELPGITEFVVSLLENSASAVVENEEIAQTIAVAIEDCGFEATIMKIKPIKSIVPISDTSRTVSLRVNGMHCQNCPPRILTTLEGFSSITVIKPLQNHNDPILTISYKPDPPSLTIRHIVQAIHSDSPEFEVSVYHAPTVEDRSRVIQQREQRNLLLRLLFTVIVAIPTFIIGIVYMSLVPEGNPTKAFFMEPMWTGNTSRVQWALFFLATPVMLYSAGVFHRKSIKEIYALWKKGSTIPILKRFTRFGSMNLLISSGVSVAYFSSIALLALAAIQPKSPDGQGDESTYFDSVVLLTMFLLFGRFLEAYSRARTANAIGALASLKPAQALLVISGIEASENSSMSSDTEKGGPQASRAKTESIHVDMLEVGDIVRIPHGSSPPADGVIVPGEFGIFDESSLTGESKPVRKESGEHVYVGTINSGDVVHIRVVEIGGSTMLDSIIDIVRDAQTRRAPMERIADIITGYFVPVVTLLAILTWVIWLSLGESGKLPADYLDNAIGGWPVWSLEFAIAVFVVACPCGIALAAPTALLVGSGLAAKYGILARGGGEAFQEASRLDIVAFDKTGTITAGKLQVSDIEYIANDTWDKETILGMVEEAESTSSHPLAVAIREFCASNNARPQSGASFTETAGKGLKATFKTLSCSIIVGNEAWMHEHQVTIGQDLHALADTWKTQAKSVVFVSAQRSDQWQLLAIFAIADIIRPEAHSVVSWLSKKGIEPWMISGDHEKTALAVASAVGIPSSNVIAGVLPHEKAQKIEWLQKGRPILPADSEHATGEARMLKSHYIVGFVGDGINDAPALTIADVGIAIGSGSDVAISSASFILLSSDLHGLINLIDLSKSVIRRIKFNFLWAAMYNIAAIPIAAGVIYPAGHTRLDPVWASLAMALSSVSVVSSSLLLKLHKPPKNI</sequence>
<evidence type="ECO:0000256" key="1">
    <source>
        <dbReference type="ARBA" id="ARBA00004141"/>
    </source>
</evidence>
<dbReference type="PROSITE" id="PS00154">
    <property type="entry name" value="ATPASE_E1_E2"/>
    <property type="match status" value="1"/>
</dbReference>
<dbReference type="PRINTS" id="PR00119">
    <property type="entry name" value="CATATPASE"/>
</dbReference>
<dbReference type="NCBIfam" id="TIGR01494">
    <property type="entry name" value="ATPase_P-type"/>
    <property type="match status" value="2"/>
</dbReference>
<dbReference type="InterPro" id="IPR036412">
    <property type="entry name" value="HAD-like_sf"/>
</dbReference>
<comment type="similarity">
    <text evidence="2 10">Belongs to the cation transport ATPase (P-type) (TC 3.A.3) family. Type IB subfamily.</text>
</comment>
<dbReference type="Gene3D" id="2.70.150.10">
    <property type="entry name" value="Calcium-transporting ATPase, cytoplasmic transduction domain A"/>
    <property type="match status" value="1"/>
</dbReference>
<dbReference type="GO" id="GO:0016887">
    <property type="term" value="F:ATP hydrolysis activity"/>
    <property type="evidence" value="ECO:0007669"/>
    <property type="project" value="InterPro"/>
</dbReference>
<dbReference type="InterPro" id="IPR044492">
    <property type="entry name" value="P_typ_ATPase_HD_dom"/>
</dbReference>
<evidence type="ECO:0000256" key="5">
    <source>
        <dbReference type="ARBA" id="ARBA00022741"/>
    </source>
</evidence>
<dbReference type="InterPro" id="IPR018303">
    <property type="entry name" value="ATPase_P-typ_P_site"/>
</dbReference>
<feature type="transmembrane region" description="Helical" evidence="10">
    <location>
        <begin position="1043"/>
        <end position="1064"/>
    </location>
</feature>
<dbReference type="InterPro" id="IPR006121">
    <property type="entry name" value="HMA_dom"/>
</dbReference>
<keyword evidence="7" id="KW-1278">Translocase</keyword>
<dbReference type="SUPFAM" id="SSF55008">
    <property type="entry name" value="HMA, heavy metal-associated domain"/>
    <property type="match status" value="3"/>
</dbReference>
<dbReference type="InterPro" id="IPR027256">
    <property type="entry name" value="P-typ_ATPase_IB"/>
</dbReference>
<evidence type="ECO:0000256" key="4">
    <source>
        <dbReference type="ARBA" id="ARBA00022723"/>
    </source>
</evidence>
<evidence type="ECO:0000256" key="10">
    <source>
        <dbReference type="RuleBase" id="RU362081"/>
    </source>
</evidence>
<dbReference type="InterPro" id="IPR023299">
    <property type="entry name" value="ATPase_P-typ_cyto_dom_N"/>
</dbReference>
<dbReference type="Pfam" id="PF00702">
    <property type="entry name" value="Hydrolase"/>
    <property type="match status" value="1"/>
</dbReference>
<dbReference type="SUPFAM" id="SSF56784">
    <property type="entry name" value="HAD-like"/>
    <property type="match status" value="1"/>
</dbReference>
<feature type="domain" description="HMA" evidence="11">
    <location>
        <begin position="223"/>
        <end position="293"/>
    </location>
</feature>
<dbReference type="InterPro" id="IPR023298">
    <property type="entry name" value="ATPase_P-typ_TM_dom_sf"/>
</dbReference>
<dbReference type="SFLD" id="SFLDF00027">
    <property type="entry name" value="p-type_atpase"/>
    <property type="match status" value="1"/>
</dbReference>
<feature type="transmembrane region" description="Helical" evidence="10">
    <location>
        <begin position="415"/>
        <end position="437"/>
    </location>
</feature>
<dbReference type="Pfam" id="PF00122">
    <property type="entry name" value="E1-E2_ATPase"/>
    <property type="match status" value="1"/>
</dbReference>
<dbReference type="GO" id="GO:0055070">
    <property type="term" value="P:copper ion homeostasis"/>
    <property type="evidence" value="ECO:0007669"/>
    <property type="project" value="TreeGrafter"/>
</dbReference>
<dbReference type="InterPro" id="IPR036163">
    <property type="entry name" value="HMA_dom_sf"/>
</dbReference>
<feature type="transmembrane region" description="Helical" evidence="10">
    <location>
        <begin position="1015"/>
        <end position="1037"/>
    </location>
</feature>
<dbReference type="PROSITE" id="PS50846">
    <property type="entry name" value="HMA_2"/>
    <property type="match status" value="3"/>
</dbReference>
<feature type="transmembrane region" description="Helical" evidence="10">
    <location>
        <begin position="449"/>
        <end position="468"/>
    </location>
</feature>